<gene>
    <name evidence="3" type="ORF">QBC34DRAFT_388590</name>
</gene>
<protein>
    <submittedName>
        <fullName evidence="3">Signal recognition particle 9 kDa protein-domain-containing protein</fullName>
    </submittedName>
</protein>
<reference evidence="3" key="2">
    <citation type="submission" date="2023-05" db="EMBL/GenBank/DDBJ databases">
        <authorList>
            <consortium name="Lawrence Berkeley National Laboratory"/>
            <person name="Steindorff A."/>
            <person name="Hensen N."/>
            <person name="Bonometti L."/>
            <person name="Westerberg I."/>
            <person name="Brannstrom I.O."/>
            <person name="Guillou S."/>
            <person name="Cros-Aarteil S."/>
            <person name="Calhoun S."/>
            <person name="Haridas S."/>
            <person name="Kuo A."/>
            <person name="Mondo S."/>
            <person name="Pangilinan J."/>
            <person name="Riley R."/>
            <person name="Labutti K."/>
            <person name="Andreopoulos B."/>
            <person name="Lipzen A."/>
            <person name="Chen C."/>
            <person name="Yanf M."/>
            <person name="Daum C."/>
            <person name="Ng V."/>
            <person name="Clum A."/>
            <person name="Ohm R."/>
            <person name="Martin F."/>
            <person name="Silar P."/>
            <person name="Natvig D."/>
            <person name="Lalanne C."/>
            <person name="Gautier V."/>
            <person name="Ament-Velasquez S.L."/>
            <person name="Kruys A."/>
            <person name="Hutchinson M.I."/>
            <person name="Powell A.J."/>
            <person name="Barry K."/>
            <person name="Miller A.N."/>
            <person name="Grigoriev I.V."/>
            <person name="Debuchy R."/>
            <person name="Gladieux P."/>
            <person name="Thoren M.H."/>
            <person name="Johannesson H."/>
        </authorList>
    </citation>
    <scope>NUCLEOTIDE SEQUENCE</scope>
    <source>
        <strain evidence="3">PSN243</strain>
    </source>
</reference>
<evidence type="ECO:0000259" key="2">
    <source>
        <dbReference type="Pfam" id="PF05486"/>
    </source>
</evidence>
<evidence type="ECO:0000313" key="4">
    <source>
        <dbReference type="Proteomes" id="UP001321760"/>
    </source>
</evidence>
<dbReference type="AlphaFoldDB" id="A0AAV9H7F9"/>
<dbReference type="Proteomes" id="UP001321760">
    <property type="component" value="Unassembled WGS sequence"/>
</dbReference>
<reference evidence="3" key="1">
    <citation type="journal article" date="2023" name="Mol. Phylogenet. Evol.">
        <title>Genome-scale phylogeny and comparative genomics of the fungal order Sordariales.</title>
        <authorList>
            <person name="Hensen N."/>
            <person name="Bonometti L."/>
            <person name="Westerberg I."/>
            <person name="Brannstrom I.O."/>
            <person name="Guillou S."/>
            <person name="Cros-Aarteil S."/>
            <person name="Calhoun S."/>
            <person name="Haridas S."/>
            <person name="Kuo A."/>
            <person name="Mondo S."/>
            <person name="Pangilinan J."/>
            <person name="Riley R."/>
            <person name="LaButti K."/>
            <person name="Andreopoulos B."/>
            <person name="Lipzen A."/>
            <person name="Chen C."/>
            <person name="Yan M."/>
            <person name="Daum C."/>
            <person name="Ng V."/>
            <person name="Clum A."/>
            <person name="Steindorff A."/>
            <person name="Ohm R.A."/>
            <person name="Martin F."/>
            <person name="Silar P."/>
            <person name="Natvig D.O."/>
            <person name="Lalanne C."/>
            <person name="Gautier V."/>
            <person name="Ament-Velasquez S.L."/>
            <person name="Kruys A."/>
            <person name="Hutchinson M.I."/>
            <person name="Powell A.J."/>
            <person name="Barry K."/>
            <person name="Miller A.N."/>
            <person name="Grigoriev I.V."/>
            <person name="Debuchy R."/>
            <person name="Gladieux P."/>
            <person name="Hiltunen Thoren M."/>
            <person name="Johannesson H."/>
        </authorList>
    </citation>
    <scope>NUCLEOTIDE SEQUENCE</scope>
    <source>
        <strain evidence="3">PSN243</strain>
    </source>
</reference>
<dbReference type="Pfam" id="PF05486">
    <property type="entry name" value="SRP9-21"/>
    <property type="match status" value="1"/>
</dbReference>
<feature type="domain" description="SRP9" evidence="2">
    <location>
        <begin position="6"/>
        <end position="101"/>
    </location>
</feature>
<dbReference type="EMBL" id="MU865913">
    <property type="protein sequence ID" value="KAK4456000.1"/>
    <property type="molecule type" value="Genomic_DNA"/>
</dbReference>
<proteinExistence type="predicted"/>
<keyword evidence="4" id="KW-1185">Reference proteome</keyword>
<feature type="region of interest" description="Disordered" evidence="1">
    <location>
        <begin position="22"/>
        <end position="63"/>
    </location>
</feature>
<dbReference type="PANTHER" id="PTHR12834:SF12">
    <property type="entry name" value="SIGNAL RECOGNITION PARTICLE 9 KDA PROTEIN"/>
    <property type="match status" value="1"/>
</dbReference>
<dbReference type="InterPro" id="IPR039432">
    <property type="entry name" value="SRP9_dom"/>
</dbReference>
<feature type="compositionally biased region" description="Low complexity" evidence="1">
    <location>
        <begin position="129"/>
        <end position="142"/>
    </location>
</feature>
<dbReference type="GO" id="GO:0006614">
    <property type="term" value="P:SRP-dependent cotranslational protein targeting to membrane"/>
    <property type="evidence" value="ECO:0007669"/>
    <property type="project" value="InterPro"/>
</dbReference>
<evidence type="ECO:0000313" key="3">
    <source>
        <dbReference type="EMBL" id="KAK4456000.1"/>
    </source>
</evidence>
<dbReference type="PANTHER" id="PTHR12834">
    <property type="entry name" value="SIGNAL RECOGNITION PARTICLE 9 KDA PROTEIN"/>
    <property type="match status" value="1"/>
</dbReference>
<comment type="caution">
    <text evidence="3">The sequence shown here is derived from an EMBL/GenBank/DDBJ whole genome shotgun (WGS) entry which is preliminary data.</text>
</comment>
<name>A0AAV9H7F9_9PEZI</name>
<accession>A0AAV9H7F9</accession>
<dbReference type="GO" id="GO:0005786">
    <property type="term" value="C:signal recognition particle, endoplasmic reticulum targeting"/>
    <property type="evidence" value="ECO:0007669"/>
    <property type="project" value="TreeGrafter"/>
</dbReference>
<feature type="region of interest" description="Disordered" evidence="1">
    <location>
        <begin position="105"/>
        <end position="157"/>
    </location>
</feature>
<dbReference type="InterPro" id="IPR039914">
    <property type="entry name" value="SRP9-like"/>
</dbReference>
<organism evidence="3 4">
    <name type="scientific">Podospora aff. communis PSN243</name>
    <dbReference type="NCBI Taxonomy" id="3040156"/>
    <lineage>
        <taxon>Eukaryota</taxon>
        <taxon>Fungi</taxon>
        <taxon>Dikarya</taxon>
        <taxon>Ascomycota</taxon>
        <taxon>Pezizomycotina</taxon>
        <taxon>Sordariomycetes</taxon>
        <taxon>Sordariomycetidae</taxon>
        <taxon>Sordariales</taxon>
        <taxon>Podosporaceae</taxon>
        <taxon>Podospora</taxon>
    </lineage>
</organism>
<sequence>MPTYAKSEDWLHQSQLLLDARPETTRVTTSYNIKPARRRTKAENASAGDGEAPATPEKPPRGHLIIKTYDPVSGVSLKYKTSKAAEVGRLVQMLSGLGRKMAALPPVEEASTVEGGEPMTGVEGGGSGAQTPVAAAVTAQQGGNAGGGKGKKKKGKR</sequence>
<evidence type="ECO:0000256" key="1">
    <source>
        <dbReference type="SAM" id="MobiDB-lite"/>
    </source>
</evidence>